<evidence type="ECO:0000256" key="3">
    <source>
        <dbReference type="ARBA" id="ARBA00022833"/>
    </source>
</evidence>
<dbReference type="AlphaFoldDB" id="A0A840AL18"/>
<dbReference type="GO" id="GO:0046872">
    <property type="term" value="F:metal ion binding"/>
    <property type="evidence" value="ECO:0007669"/>
    <property type="project" value="UniProtKB-KW"/>
</dbReference>
<dbReference type="SUPFAM" id="SSF51316">
    <property type="entry name" value="Mss4-like"/>
    <property type="match status" value="1"/>
</dbReference>
<dbReference type="PANTHER" id="PTHR33337:SF40">
    <property type="entry name" value="CENP-V_GFA DOMAIN-CONTAINING PROTEIN-RELATED"/>
    <property type="match status" value="1"/>
</dbReference>
<evidence type="ECO:0000313" key="7">
    <source>
        <dbReference type="Proteomes" id="UP000553963"/>
    </source>
</evidence>
<dbReference type="EMBL" id="JACIDS010000001">
    <property type="protein sequence ID" value="MBB3929176.1"/>
    <property type="molecule type" value="Genomic_DNA"/>
</dbReference>
<protein>
    <recommendedName>
        <fullName evidence="5">CENP-V/GFA domain-containing protein</fullName>
    </recommendedName>
</protein>
<accession>A0A840AL18</accession>
<gene>
    <name evidence="6" type="ORF">GGR25_000195</name>
</gene>
<reference evidence="6 7" key="1">
    <citation type="submission" date="2020-08" db="EMBL/GenBank/DDBJ databases">
        <title>Genomic Encyclopedia of Type Strains, Phase IV (KMG-IV): sequencing the most valuable type-strain genomes for metagenomic binning, comparative biology and taxonomic classification.</title>
        <authorList>
            <person name="Goeker M."/>
        </authorList>
    </citation>
    <scope>NUCLEOTIDE SEQUENCE [LARGE SCALE GENOMIC DNA]</scope>
    <source>
        <strain evidence="6 7">DSM 25966</strain>
    </source>
</reference>
<evidence type="ECO:0000256" key="4">
    <source>
        <dbReference type="ARBA" id="ARBA00023239"/>
    </source>
</evidence>
<dbReference type="PROSITE" id="PS51891">
    <property type="entry name" value="CENP_V_GFA"/>
    <property type="match status" value="1"/>
</dbReference>
<evidence type="ECO:0000256" key="2">
    <source>
        <dbReference type="ARBA" id="ARBA00022723"/>
    </source>
</evidence>
<dbReference type="InterPro" id="IPR006913">
    <property type="entry name" value="CENP-V/GFA"/>
</dbReference>
<dbReference type="Proteomes" id="UP000553963">
    <property type="component" value="Unassembled WGS sequence"/>
</dbReference>
<dbReference type="PANTHER" id="PTHR33337">
    <property type="entry name" value="GFA DOMAIN-CONTAINING PROTEIN"/>
    <property type="match status" value="1"/>
</dbReference>
<dbReference type="Gene3D" id="3.90.1590.10">
    <property type="entry name" value="glutathione-dependent formaldehyde- activating enzyme (gfa)"/>
    <property type="match status" value="1"/>
</dbReference>
<evidence type="ECO:0000259" key="5">
    <source>
        <dbReference type="PROSITE" id="PS51891"/>
    </source>
</evidence>
<proteinExistence type="inferred from homology"/>
<organism evidence="6 7">
    <name type="scientific">Kaistia hirudinis</name>
    <dbReference type="NCBI Taxonomy" id="1293440"/>
    <lineage>
        <taxon>Bacteria</taxon>
        <taxon>Pseudomonadati</taxon>
        <taxon>Pseudomonadota</taxon>
        <taxon>Alphaproteobacteria</taxon>
        <taxon>Hyphomicrobiales</taxon>
        <taxon>Kaistiaceae</taxon>
        <taxon>Kaistia</taxon>
    </lineage>
</organism>
<name>A0A840AL18_9HYPH</name>
<sequence>MSETFEPLTGGCLCGRIHYRISAPPRVVSHCHCRLCQLAGGSLFLTWASFDASAFELTAGTPAIHESSTTGRRHFCADCGTPLIMTMTNDDRYLDVTLASLDEPDRFPADQNIWVGSRRLAAKGFDGDLPSHLDEPEL</sequence>
<keyword evidence="4" id="KW-0456">Lyase</keyword>
<keyword evidence="2" id="KW-0479">Metal-binding</keyword>
<keyword evidence="3" id="KW-0862">Zinc</keyword>
<feature type="domain" description="CENP-V/GFA" evidence="5">
    <location>
        <begin position="8"/>
        <end position="126"/>
    </location>
</feature>
<dbReference type="Pfam" id="PF04828">
    <property type="entry name" value="GFA"/>
    <property type="match status" value="1"/>
</dbReference>
<comment type="caution">
    <text evidence="6">The sequence shown here is derived from an EMBL/GenBank/DDBJ whole genome shotgun (WGS) entry which is preliminary data.</text>
</comment>
<dbReference type="InterPro" id="IPR011057">
    <property type="entry name" value="Mss4-like_sf"/>
</dbReference>
<dbReference type="RefSeq" id="WP_183396864.1">
    <property type="nucleotide sequence ID" value="NZ_JACIDS010000001.1"/>
</dbReference>
<dbReference type="GO" id="GO:0016846">
    <property type="term" value="F:carbon-sulfur lyase activity"/>
    <property type="evidence" value="ECO:0007669"/>
    <property type="project" value="InterPro"/>
</dbReference>
<evidence type="ECO:0000313" key="6">
    <source>
        <dbReference type="EMBL" id="MBB3929176.1"/>
    </source>
</evidence>
<comment type="similarity">
    <text evidence="1">Belongs to the Gfa family.</text>
</comment>
<evidence type="ECO:0000256" key="1">
    <source>
        <dbReference type="ARBA" id="ARBA00005495"/>
    </source>
</evidence>
<keyword evidence="7" id="KW-1185">Reference proteome</keyword>